<keyword evidence="1" id="KW-0732">Signal</keyword>
<feature type="domain" description="Spaetzle" evidence="4">
    <location>
        <begin position="121"/>
        <end position="212"/>
    </location>
</feature>
<dbReference type="Proteomes" id="UP001151699">
    <property type="component" value="Chromosome X"/>
</dbReference>
<dbReference type="InterPro" id="IPR052444">
    <property type="entry name" value="Spz/Toll_ligand-like"/>
</dbReference>
<dbReference type="PANTHER" id="PTHR23199">
    <property type="entry name" value="NEUROTROPHIN 1-RELATED"/>
    <property type="match status" value="1"/>
</dbReference>
<evidence type="ECO:0000259" key="4">
    <source>
        <dbReference type="Pfam" id="PF16077"/>
    </source>
</evidence>
<keyword evidence="6" id="KW-1185">Reference proteome</keyword>
<protein>
    <submittedName>
        <fullName evidence="5">Protein spaetzle</fullName>
    </submittedName>
</protein>
<keyword evidence="3" id="KW-0325">Glycoprotein</keyword>
<evidence type="ECO:0000256" key="3">
    <source>
        <dbReference type="ARBA" id="ARBA00023180"/>
    </source>
</evidence>
<keyword evidence="2" id="KW-1015">Disulfide bond</keyword>
<dbReference type="FunFam" id="2.10.90.10:FF:000056">
    <property type="entry name" value="Protein spaetzle"/>
    <property type="match status" value="1"/>
</dbReference>
<name>A0A9Q0MTT8_9DIPT</name>
<evidence type="ECO:0000313" key="5">
    <source>
        <dbReference type="EMBL" id="KAJ6637871.1"/>
    </source>
</evidence>
<dbReference type="GO" id="GO:0021556">
    <property type="term" value="P:central nervous system formation"/>
    <property type="evidence" value="ECO:0007669"/>
    <property type="project" value="TreeGrafter"/>
</dbReference>
<comment type="caution">
    <text evidence="5">The sequence shown here is derived from an EMBL/GenBank/DDBJ whole genome shotgun (WGS) entry which is preliminary data.</text>
</comment>
<accession>A0A9Q0MTT8</accession>
<evidence type="ECO:0000256" key="1">
    <source>
        <dbReference type="ARBA" id="ARBA00022729"/>
    </source>
</evidence>
<evidence type="ECO:0000313" key="6">
    <source>
        <dbReference type="Proteomes" id="UP001151699"/>
    </source>
</evidence>
<dbReference type="EMBL" id="WJQU01000003">
    <property type="protein sequence ID" value="KAJ6637871.1"/>
    <property type="molecule type" value="Genomic_DNA"/>
</dbReference>
<sequence length="224" mass="25800">MDLNYSNCFNGNIGHTVSTTEYYNEKQTRCCTITTLQRYTILDSDISFPDEELVFIPSGGESVPKCANGATFCESIDDYPSSYVDLILEQNAHKYEELFGADLVMPDSILNRYDGFDEEESLCRSQERLIYPQAGLTQDNTWMYIINQKNYTQGVRVDECIHTKQCEMTQNFPLGYEAICKQKYIYRQLLAINGNGNTVKDLFRLPSCCQCVLIHSDRKRRSFL</sequence>
<dbReference type="Gene3D" id="2.10.90.10">
    <property type="entry name" value="Cystine-knot cytokines"/>
    <property type="match status" value="1"/>
</dbReference>
<dbReference type="OrthoDB" id="6359065at2759"/>
<reference evidence="5" key="1">
    <citation type="submission" date="2022-07" db="EMBL/GenBank/DDBJ databases">
        <authorList>
            <person name="Trinca V."/>
            <person name="Uliana J.V.C."/>
            <person name="Torres T.T."/>
            <person name="Ward R.J."/>
            <person name="Monesi N."/>
        </authorList>
    </citation>
    <scope>NUCLEOTIDE SEQUENCE</scope>
    <source>
        <strain evidence="5">HSMRA1968</strain>
        <tissue evidence="5">Whole embryos</tissue>
    </source>
</reference>
<dbReference type="InterPro" id="IPR032104">
    <property type="entry name" value="Spaetzle"/>
</dbReference>
<dbReference type="InterPro" id="IPR029034">
    <property type="entry name" value="Cystine-knot_cytokine"/>
</dbReference>
<dbReference type="Pfam" id="PF16077">
    <property type="entry name" value="Spaetzle"/>
    <property type="match status" value="1"/>
</dbReference>
<dbReference type="AlphaFoldDB" id="A0A9Q0MTT8"/>
<evidence type="ECO:0000256" key="2">
    <source>
        <dbReference type="ARBA" id="ARBA00023157"/>
    </source>
</evidence>
<dbReference type="GO" id="GO:0005615">
    <property type="term" value="C:extracellular space"/>
    <property type="evidence" value="ECO:0007669"/>
    <property type="project" value="UniProtKB-ARBA"/>
</dbReference>
<proteinExistence type="predicted"/>
<dbReference type="GO" id="GO:0045087">
    <property type="term" value="P:innate immune response"/>
    <property type="evidence" value="ECO:0007669"/>
    <property type="project" value="TreeGrafter"/>
</dbReference>
<organism evidence="5 6">
    <name type="scientific">Pseudolycoriella hygida</name>
    <dbReference type="NCBI Taxonomy" id="35572"/>
    <lineage>
        <taxon>Eukaryota</taxon>
        <taxon>Metazoa</taxon>
        <taxon>Ecdysozoa</taxon>
        <taxon>Arthropoda</taxon>
        <taxon>Hexapoda</taxon>
        <taxon>Insecta</taxon>
        <taxon>Pterygota</taxon>
        <taxon>Neoptera</taxon>
        <taxon>Endopterygota</taxon>
        <taxon>Diptera</taxon>
        <taxon>Nematocera</taxon>
        <taxon>Sciaroidea</taxon>
        <taxon>Sciaridae</taxon>
        <taxon>Pseudolycoriella</taxon>
    </lineage>
</organism>
<dbReference type="PANTHER" id="PTHR23199:SF12">
    <property type="entry name" value="NEUROTROPHIN 1-RELATED"/>
    <property type="match status" value="1"/>
</dbReference>
<gene>
    <name evidence="5" type="primary">spz_1</name>
    <name evidence="5" type="ORF">Bhyg_10602</name>
</gene>
<dbReference type="SUPFAM" id="SSF57501">
    <property type="entry name" value="Cystine-knot cytokines"/>
    <property type="match status" value="1"/>
</dbReference>
<dbReference type="GO" id="GO:0005121">
    <property type="term" value="F:Toll binding"/>
    <property type="evidence" value="ECO:0007669"/>
    <property type="project" value="TreeGrafter"/>
</dbReference>
<dbReference type="GO" id="GO:0008083">
    <property type="term" value="F:growth factor activity"/>
    <property type="evidence" value="ECO:0007669"/>
    <property type="project" value="TreeGrafter"/>
</dbReference>